<gene>
    <name evidence="1" type="ORF">U9M48_037913</name>
</gene>
<protein>
    <submittedName>
        <fullName evidence="1">Uncharacterized protein</fullName>
    </submittedName>
</protein>
<evidence type="ECO:0000313" key="2">
    <source>
        <dbReference type="Proteomes" id="UP001341281"/>
    </source>
</evidence>
<name>A0AAQ3UKV6_PASNO</name>
<organism evidence="1 2">
    <name type="scientific">Paspalum notatum var. saurae</name>
    <dbReference type="NCBI Taxonomy" id="547442"/>
    <lineage>
        <taxon>Eukaryota</taxon>
        <taxon>Viridiplantae</taxon>
        <taxon>Streptophyta</taxon>
        <taxon>Embryophyta</taxon>
        <taxon>Tracheophyta</taxon>
        <taxon>Spermatophyta</taxon>
        <taxon>Magnoliopsida</taxon>
        <taxon>Liliopsida</taxon>
        <taxon>Poales</taxon>
        <taxon>Poaceae</taxon>
        <taxon>PACMAD clade</taxon>
        <taxon>Panicoideae</taxon>
        <taxon>Andropogonodae</taxon>
        <taxon>Paspaleae</taxon>
        <taxon>Paspalinae</taxon>
        <taxon>Paspalum</taxon>
    </lineage>
</organism>
<dbReference type="Proteomes" id="UP001341281">
    <property type="component" value="Chromosome 09"/>
</dbReference>
<sequence length="81" mass="9440">MPLLHSRYPSLLLSHSSQDLGRFGFYSEIRHPCLFRVCNLLIDALYEYLHEYEKRAVGRAAKAKLKAIKEFTRRAVLLSKC</sequence>
<reference evidence="1 2" key="1">
    <citation type="submission" date="2024-02" db="EMBL/GenBank/DDBJ databases">
        <title>High-quality chromosome-scale genome assembly of Pensacola bahiagrass (Paspalum notatum Flugge var. saurae).</title>
        <authorList>
            <person name="Vega J.M."/>
            <person name="Podio M."/>
            <person name="Orjuela J."/>
            <person name="Siena L.A."/>
            <person name="Pessino S.C."/>
            <person name="Combes M.C."/>
            <person name="Mariac C."/>
            <person name="Albertini E."/>
            <person name="Pupilli F."/>
            <person name="Ortiz J.P.A."/>
            <person name="Leblanc O."/>
        </authorList>
    </citation>
    <scope>NUCLEOTIDE SEQUENCE [LARGE SCALE GENOMIC DNA]</scope>
    <source>
        <strain evidence="1">R1</strain>
        <tissue evidence="1">Leaf</tissue>
    </source>
</reference>
<evidence type="ECO:0000313" key="1">
    <source>
        <dbReference type="EMBL" id="WVZ91787.1"/>
    </source>
</evidence>
<accession>A0AAQ3UKV6</accession>
<proteinExistence type="predicted"/>
<dbReference type="EMBL" id="CP144753">
    <property type="protein sequence ID" value="WVZ91787.1"/>
    <property type="molecule type" value="Genomic_DNA"/>
</dbReference>
<keyword evidence="2" id="KW-1185">Reference proteome</keyword>
<dbReference type="AlphaFoldDB" id="A0AAQ3UKV6"/>